<feature type="non-terminal residue" evidence="1">
    <location>
        <position position="208"/>
    </location>
</feature>
<evidence type="ECO:0000313" key="2">
    <source>
        <dbReference type="Proteomes" id="UP001597083"/>
    </source>
</evidence>
<gene>
    <name evidence="1" type="ORF">ACFQ07_12630</name>
</gene>
<sequence length="208" mass="23165">MSMMWSLRGHLYEGRLLEEAIALAPGERSVLQCRLLIGRGFMAHLAGDPAWSYEAGRQALEIAEEHDDDTLRGRCLVLMAYGHHYSDFSAAAELADRAEEAARRAGDEFTTDWAMVKKALVLHQQDRHPEALELARRAFARAYPRGNRPCASFARHCEAYSVLFAGDMRRGVELMTEAVRIAEPLGDFLVLGNHLAHLAWFTGLAGDA</sequence>
<comment type="caution">
    <text evidence="1">The sequence shown here is derived from an EMBL/GenBank/DDBJ whole genome shotgun (WGS) entry which is preliminary data.</text>
</comment>
<proteinExistence type="predicted"/>
<dbReference type="InterPro" id="IPR011990">
    <property type="entry name" value="TPR-like_helical_dom_sf"/>
</dbReference>
<evidence type="ECO:0000313" key="1">
    <source>
        <dbReference type="EMBL" id="MFD0853077.1"/>
    </source>
</evidence>
<reference evidence="2" key="1">
    <citation type="journal article" date="2019" name="Int. J. Syst. Evol. Microbiol.">
        <title>The Global Catalogue of Microorganisms (GCM) 10K type strain sequencing project: providing services to taxonomists for standard genome sequencing and annotation.</title>
        <authorList>
            <consortium name="The Broad Institute Genomics Platform"/>
            <consortium name="The Broad Institute Genome Sequencing Center for Infectious Disease"/>
            <person name="Wu L."/>
            <person name="Ma J."/>
        </authorList>
    </citation>
    <scope>NUCLEOTIDE SEQUENCE [LARGE SCALE GENOMIC DNA]</scope>
    <source>
        <strain evidence="2">JCM 31696</strain>
    </source>
</reference>
<protein>
    <recommendedName>
        <fullName evidence="3">Tetratricopeptide repeat protein</fullName>
    </recommendedName>
</protein>
<dbReference type="Proteomes" id="UP001597083">
    <property type="component" value="Unassembled WGS sequence"/>
</dbReference>
<keyword evidence="2" id="KW-1185">Reference proteome</keyword>
<dbReference type="EMBL" id="JBHTIR010001867">
    <property type="protein sequence ID" value="MFD0853077.1"/>
    <property type="molecule type" value="Genomic_DNA"/>
</dbReference>
<name>A0ABW3CGI9_9ACTN</name>
<evidence type="ECO:0008006" key="3">
    <source>
        <dbReference type="Google" id="ProtNLM"/>
    </source>
</evidence>
<dbReference type="SUPFAM" id="SSF48452">
    <property type="entry name" value="TPR-like"/>
    <property type="match status" value="1"/>
</dbReference>
<organism evidence="1 2">
    <name type="scientific">Actinomadura adrarensis</name>
    <dbReference type="NCBI Taxonomy" id="1819600"/>
    <lineage>
        <taxon>Bacteria</taxon>
        <taxon>Bacillati</taxon>
        <taxon>Actinomycetota</taxon>
        <taxon>Actinomycetes</taxon>
        <taxon>Streptosporangiales</taxon>
        <taxon>Thermomonosporaceae</taxon>
        <taxon>Actinomadura</taxon>
    </lineage>
</organism>
<accession>A0ABW3CGI9</accession>
<dbReference type="Gene3D" id="1.25.40.10">
    <property type="entry name" value="Tetratricopeptide repeat domain"/>
    <property type="match status" value="1"/>
</dbReference>